<evidence type="ECO:0008006" key="2">
    <source>
        <dbReference type="Google" id="ProtNLM"/>
    </source>
</evidence>
<name>A0A154IH23_RHILE</name>
<comment type="caution">
    <text evidence="1">The sequence shown here is derived from an EMBL/GenBank/DDBJ whole genome shotgun (WGS) entry which is preliminary data.</text>
</comment>
<sequence length="280" mass="31013">MGQAKHKKVTQQAMLETEERCIYCAAAPSTIEHMPPLVLFLKRQRPKGLEFAACLECNNGTKGADAVAALFSRISQADQDPFWENGDGVTLRHTVERDAPGVRDEVFDERKATTRWMRGRTGVLTPKAVIHADGPLVKAYLDVFAAKLGMALYRRHVGKPLAMDGGVQTTWYMNSGLSEKTALAHLSILPIDGSLKQGTFTAREQFAYRYNCDEKSIFAALIGLNSNFHIFLIASSTPEKFMLPLTMPNISATTNFLRPGQLVDHLATNAPRPRRLLTLP</sequence>
<organism evidence="1">
    <name type="scientific">Rhizobium leguminosarum</name>
    <dbReference type="NCBI Taxonomy" id="384"/>
    <lineage>
        <taxon>Bacteria</taxon>
        <taxon>Pseudomonadati</taxon>
        <taxon>Pseudomonadota</taxon>
        <taxon>Alphaproteobacteria</taxon>
        <taxon>Hyphomicrobiales</taxon>
        <taxon>Rhizobiaceae</taxon>
        <taxon>Rhizobium/Agrobacterium group</taxon>
        <taxon>Rhizobium</taxon>
    </lineage>
</organism>
<accession>A0A154IH23</accession>
<gene>
    <name evidence="1" type="ORF">A4A59_20915</name>
</gene>
<protein>
    <recommendedName>
        <fullName evidence="2">HNH endonuclease</fullName>
    </recommendedName>
</protein>
<reference evidence="1" key="1">
    <citation type="submission" date="2016-03" db="EMBL/GenBank/DDBJ databases">
        <title>Microsymbionts genomes from the relict species Vavilovia formosa.</title>
        <authorList>
            <person name="Chirak E."/>
            <person name="Kimeklis A."/>
            <person name="Kopat V."/>
            <person name="Andronov E."/>
        </authorList>
    </citation>
    <scope>NUCLEOTIDE SEQUENCE [LARGE SCALE GENOMIC DNA]</scope>
    <source>
        <strain evidence="1">Vaf12</strain>
    </source>
</reference>
<evidence type="ECO:0000313" key="1">
    <source>
        <dbReference type="EMBL" id="KZA99886.1"/>
    </source>
</evidence>
<proteinExistence type="predicted"/>
<dbReference type="RefSeq" id="WP_062942599.1">
    <property type="nucleotide sequence ID" value="NZ_CP171847.1"/>
</dbReference>
<dbReference type="AlphaFoldDB" id="A0A154IH23"/>
<dbReference type="EMBL" id="LVYU01000099">
    <property type="protein sequence ID" value="KZA99886.1"/>
    <property type="molecule type" value="Genomic_DNA"/>
</dbReference>